<dbReference type="RefSeq" id="WP_132551277.1">
    <property type="nucleotide sequence ID" value="NZ_SMAA01000021.1"/>
</dbReference>
<sequence>MENITVHDKKDAEKLLATVDCTAEGIAMMAEKAVFRVIKLHKIQTKAANILKQTMLSKGGDAAVSRHCADLSREYTDVILMGTLKQYRAAIPVLSAQPWGLKQIAADLNKFLAL</sequence>
<gene>
    <name evidence="1" type="ORF">EDC37_1215</name>
</gene>
<dbReference type="OrthoDB" id="1716245at2"/>
<protein>
    <submittedName>
        <fullName evidence="1">Uncharacterized protein</fullName>
    </submittedName>
</protein>
<comment type="caution">
    <text evidence="1">The sequence shown here is derived from an EMBL/GenBank/DDBJ whole genome shotgun (WGS) entry which is preliminary data.</text>
</comment>
<evidence type="ECO:0000313" key="1">
    <source>
        <dbReference type="EMBL" id="TCS76670.1"/>
    </source>
</evidence>
<dbReference type="EMBL" id="SMAA01000021">
    <property type="protein sequence ID" value="TCS76670.1"/>
    <property type="molecule type" value="Genomic_DNA"/>
</dbReference>
<dbReference type="AlphaFoldDB" id="A0A4R3K2K3"/>
<accession>A0A4R3K2K3</accession>
<proteinExistence type="predicted"/>
<organism evidence="1 2">
    <name type="scientific">Pectinatus cerevisiiphilus</name>
    <dbReference type="NCBI Taxonomy" id="86956"/>
    <lineage>
        <taxon>Bacteria</taxon>
        <taxon>Bacillati</taxon>
        <taxon>Bacillota</taxon>
        <taxon>Negativicutes</taxon>
        <taxon>Selenomonadales</taxon>
        <taxon>Selenomonadaceae</taxon>
        <taxon>Pectinatus</taxon>
    </lineage>
</organism>
<dbReference type="Proteomes" id="UP000295188">
    <property type="component" value="Unassembled WGS sequence"/>
</dbReference>
<evidence type="ECO:0000313" key="2">
    <source>
        <dbReference type="Proteomes" id="UP000295188"/>
    </source>
</evidence>
<reference evidence="1 2" key="1">
    <citation type="submission" date="2019-03" db="EMBL/GenBank/DDBJ databases">
        <title>Genomic Encyclopedia of Type Strains, Phase IV (KMG-IV): sequencing the most valuable type-strain genomes for metagenomic binning, comparative biology and taxonomic classification.</title>
        <authorList>
            <person name="Goeker M."/>
        </authorList>
    </citation>
    <scope>NUCLEOTIDE SEQUENCE [LARGE SCALE GENOMIC DNA]</scope>
    <source>
        <strain evidence="1 2">DSM 20467</strain>
    </source>
</reference>
<keyword evidence="2" id="KW-1185">Reference proteome</keyword>
<name>A0A4R3K2K3_9FIRM</name>